<evidence type="ECO:0000313" key="3">
    <source>
        <dbReference type="Proteomes" id="UP000015453"/>
    </source>
</evidence>
<dbReference type="AlphaFoldDB" id="S8D349"/>
<feature type="signal peptide" evidence="1">
    <location>
        <begin position="1"/>
        <end position="24"/>
    </location>
</feature>
<evidence type="ECO:0000256" key="1">
    <source>
        <dbReference type="SAM" id="SignalP"/>
    </source>
</evidence>
<accession>S8D349</accession>
<keyword evidence="3" id="KW-1185">Reference proteome</keyword>
<name>S8D349_9LAMI</name>
<proteinExistence type="predicted"/>
<comment type="caution">
    <text evidence="2">The sequence shown here is derived from an EMBL/GenBank/DDBJ whole genome shotgun (WGS) entry which is preliminary data.</text>
</comment>
<sequence length="112" mass="12451">MFDFSSRASVTLPLLLSFSSLSLPKTEVSRPLDTKLVAEAMTGVTCKPRMNTIRPTVFFQNKFDVVFMAQVGSSSTPSPRSCCYQATTCWILTIRISSPIPSTRHCRYPLVP</sequence>
<evidence type="ECO:0000313" key="2">
    <source>
        <dbReference type="EMBL" id="EPS57083.1"/>
    </source>
</evidence>
<evidence type="ECO:0008006" key="4">
    <source>
        <dbReference type="Google" id="ProtNLM"/>
    </source>
</evidence>
<gene>
    <name evidence="2" type="ORF">M569_17742</name>
</gene>
<protein>
    <recommendedName>
        <fullName evidence="4">Secreted protein</fullName>
    </recommendedName>
</protein>
<dbReference type="Proteomes" id="UP000015453">
    <property type="component" value="Unassembled WGS sequence"/>
</dbReference>
<dbReference type="EMBL" id="AUSU01010701">
    <property type="protein sequence ID" value="EPS57083.1"/>
    <property type="molecule type" value="Genomic_DNA"/>
</dbReference>
<keyword evidence="1" id="KW-0732">Signal</keyword>
<feature type="chain" id="PRO_5004549507" description="Secreted protein" evidence="1">
    <location>
        <begin position="25"/>
        <end position="112"/>
    </location>
</feature>
<organism evidence="2 3">
    <name type="scientific">Genlisea aurea</name>
    <dbReference type="NCBI Taxonomy" id="192259"/>
    <lineage>
        <taxon>Eukaryota</taxon>
        <taxon>Viridiplantae</taxon>
        <taxon>Streptophyta</taxon>
        <taxon>Embryophyta</taxon>
        <taxon>Tracheophyta</taxon>
        <taxon>Spermatophyta</taxon>
        <taxon>Magnoliopsida</taxon>
        <taxon>eudicotyledons</taxon>
        <taxon>Gunneridae</taxon>
        <taxon>Pentapetalae</taxon>
        <taxon>asterids</taxon>
        <taxon>lamiids</taxon>
        <taxon>Lamiales</taxon>
        <taxon>Lentibulariaceae</taxon>
        <taxon>Genlisea</taxon>
    </lineage>
</organism>
<reference evidence="2 3" key="1">
    <citation type="journal article" date="2013" name="BMC Genomics">
        <title>The miniature genome of a carnivorous plant Genlisea aurea contains a low number of genes and short non-coding sequences.</title>
        <authorList>
            <person name="Leushkin E.V."/>
            <person name="Sutormin R.A."/>
            <person name="Nabieva E.R."/>
            <person name="Penin A.A."/>
            <person name="Kondrashov A.S."/>
            <person name="Logacheva M.D."/>
        </authorList>
    </citation>
    <scope>NUCLEOTIDE SEQUENCE [LARGE SCALE GENOMIC DNA]</scope>
</reference>